<evidence type="ECO:0000313" key="2">
    <source>
        <dbReference type="Proteomes" id="UP001500994"/>
    </source>
</evidence>
<protein>
    <submittedName>
        <fullName evidence="1">Uncharacterized protein</fullName>
    </submittedName>
</protein>
<keyword evidence="2" id="KW-1185">Reference proteome</keyword>
<dbReference type="Proteomes" id="UP001500994">
    <property type="component" value="Unassembled WGS sequence"/>
</dbReference>
<comment type="caution">
    <text evidence="1">The sequence shown here is derived from an EMBL/GenBank/DDBJ whole genome shotgun (WGS) entry which is preliminary data.</text>
</comment>
<sequence length="153" mass="16454">MGKSARSLLSPQQYDAVCATIQSDNPDVEPDDAAAILNEALAFVAACVQLPEVRLVPSRVVDAGWHALILHTTTYAELCGKLGAVVHRQPEEPDPTRYNQDAIDRTAALIEETGYGVDLDLWGPPDGDLIAVAANCQHRDDRGPIVPHPKPKG</sequence>
<organism evidence="1 2">
    <name type="scientific">Streptomyces lunalinharesii</name>
    <dbReference type="NCBI Taxonomy" id="333384"/>
    <lineage>
        <taxon>Bacteria</taxon>
        <taxon>Bacillati</taxon>
        <taxon>Actinomycetota</taxon>
        <taxon>Actinomycetes</taxon>
        <taxon>Kitasatosporales</taxon>
        <taxon>Streptomycetaceae</taxon>
        <taxon>Streptomyces</taxon>
    </lineage>
</organism>
<name>A0ABN3SBY2_9ACTN</name>
<reference evidence="1 2" key="1">
    <citation type="journal article" date="2019" name="Int. J. Syst. Evol. Microbiol.">
        <title>The Global Catalogue of Microorganisms (GCM) 10K type strain sequencing project: providing services to taxonomists for standard genome sequencing and annotation.</title>
        <authorList>
            <consortium name="The Broad Institute Genomics Platform"/>
            <consortium name="The Broad Institute Genome Sequencing Center for Infectious Disease"/>
            <person name="Wu L."/>
            <person name="Ma J."/>
        </authorList>
    </citation>
    <scope>NUCLEOTIDE SEQUENCE [LARGE SCALE GENOMIC DNA]</scope>
    <source>
        <strain evidence="1 2">JCM 16374</strain>
    </source>
</reference>
<dbReference type="RefSeq" id="WP_344579264.1">
    <property type="nucleotide sequence ID" value="NZ_BAAARK010000016.1"/>
</dbReference>
<evidence type="ECO:0000313" key="1">
    <source>
        <dbReference type="EMBL" id="GAA2671460.1"/>
    </source>
</evidence>
<accession>A0ABN3SBY2</accession>
<dbReference type="EMBL" id="BAAARK010000016">
    <property type="protein sequence ID" value="GAA2671460.1"/>
    <property type="molecule type" value="Genomic_DNA"/>
</dbReference>
<proteinExistence type="predicted"/>
<gene>
    <name evidence="1" type="ORF">GCM10009864_47180</name>
</gene>